<name>A0A6I8PNM6_ORNAN</name>
<evidence type="ECO:0000313" key="4">
    <source>
        <dbReference type="Proteomes" id="UP000002279"/>
    </source>
</evidence>
<gene>
    <name evidence="3" type="primary">CCDC91</name>
</gene>
<dbReference type="PANTHER" id="PTHR35072:SF1">
    <property type="entry name" value="COILED-COIL DOMAIN-CONTAINING PROTEIN 91"/>
    <property type="match status" value="1"/>
</dbReference>
<dbReference type="GO" id="GO:0090160">
    <property type="term" value="P:Golgi to lysosome transport"/>
    <property type="evidence" value="ECO:0000318"/>
    <property type="project" value="GO_Central"/>
</dbReference>
<feature type="region of interest" description="Disordered" evidence="2">
    <location>
        <begin position="43"/>
        <end position="83"/>
    </location>
</feature>
<keyword evidence="1" id="KW-0175">Coiled coil</keyword>
<dbReference type="GO" id="GO:0005654">
    <property type="term" value="C:nucleoplasm"/>
    <property type="evidence" value="ECO:0007669"/>
    <property type="project" value="Ensembl"/>
</dbReference>
<protein>
    <submittedName>
        <fullName evidence="3">Coiled-coil domain containing 91</fullName>
    </submittedName>
</protein>
<dbReference type="GO" id="GO:0005829">
    <property type="term" value="C:cytosol"/>
    <property type="evidence" value="ECO:0007669"/>
    <property type="project" value="GOC"/>
</dbReference>
<reference evidence="3" key="2">
    <citation type="submission" date="2025-08" db="UniProtKB">
        <authorList>
            <consortium name="Ensembl"/>
        </authorList>
    </citation>
    <scope>IDENTIFICATION</scope>
    <source>
        <strain evidence="3">Glennie</strain>
    </source>
</reference>
<reference evidence="3" key="3">
    <citation type="submission" date="2025-09" db="UniProtKB">
        <authorList>
            <consortium name="Ensembl"/>
        </authorList>
    </citation>
    <scope>IDENTIFICATION</scope>
    <source>
        <strain evidence="3">Glennie</strain>
    </source>
</reference>
<dbReference type="GO" id="GO:0005802">
    <property type="term" value="C:trans-Golgi network"/>
    <property type="evidence" value="ECO:0000318"/>
    <property type="project" value="GO_Central"/>
</dbReference>
<feature type="compositionally biased region" description="Low complexity" evidence="2">
    <location>
        <begin position="60"/>
        <end position="75"/>
    </location>
</feature>
<dbReference type="FunCoup" id="A0A6I8PNM6">
    <property type="interactions" value="788"/>
</dbReference>
<dbReference type="InParanoid" id="A0A6I8PNM6"/>
<dbReference type="Proteomes" id="UP000002279">
    <property type="component" value="Chromosome 2"/>
</dbReference>
<dbReference type="GO" id="GO:0042802">
    <property type="term" value="F:identical protein binding"/>
    <property type="evidence" value="ECO:0007669"/>
    <property type="project" value="Ensembl"/>
</dbReference>
<dbReference type="GeneTree" id="ENSGT00390000015899"/>
<reference evidence="3 4" key="1">
    <citation type="journal article" date="2008" name="Nature">
        <title>Genome analysis of the platypus reveals unique signatures of evolution.</title>
        <authorList>
            <person name="Warren W.C."/>
            <person name="Hillier L.W."/>
            <person name="Marshall Graves J.A."/>
            <person name="Birney E."/>
            <person name="Ponting C.P."/>
            <person name="Grutzner F."/>
            <person name="Belov K."/>
            <person name="Miller W."/>
            <person name="Clarke L."/>
            <person name="Chinwalla A.T."/>
            <person name="Yang S.P."/>
            <person name="Heger A."/>
            <person name="Locke D.P."/>
            <person name="Miethke P."/>
            <person name="Waters P.D."/>
            <person name="Veyrunes F."/>
            <person name="Fulton L."/>
            <person name="Fulton B."/>
            <person name="Graves T."/>
            <person name="Wallis J."/>
            <person name="Puente X.S."/>
            <person name="Lopez-Otin C."/>
            <person name="Ordonez G.R."/>
            <person name="Eichler E.E."/>
            <person name="Chen L."/>
            <person name="Cheng Z."/>
            <person name="Deakin J.E."/>
            <person name="Alsop A."/>
            <person name="Thompson K."/>
            <person name="Kirby P."/>
            <person name="Papenfuss A.T."/>
            <person name="Wakefield M.J."/>
            <person name="Olender T."/>
            <person name="Lancet D."/>
            <person name="Huttley G.A."/>
            <person name="Smit A.F."/>
            <person name="Pask A."/>
            <person name="Temple-Smith P."/>
            <person name="Batzer M.A."/>
            <person name="Walker J.A."/>
            <person name="Konkel M.K."/>
            <person name="Harris R.S."/>
            <person name="Whittington C.M."/>
            <person name="Wong E.S."/>
            <person name="Gemmell N.J."/>
            <person name="Buschiazzo E."/>
            <person name="Vargas Jentzsch I.M."/>
            <person name="Merkel A."/>
            <person name="Schmitz J."/>
            <person name="Zemann A."/>
            <person name="Churakov G."/>
            <person name="Kriegs J.O."/>
            <person name="Brosius J."/>
            <person name="Murchison E.P."/>
            <person name="Sachidanandam R."/>
            <person name="Smith C."/>
            <person name="Hannon G.J."/>
            <person name="Tsend-Ayush E."/>
            <person name="McMillan D."/>
            <person name="Attenborough R."/>
            <person name="Rens W."/>
            <person name="Ferguson-Smith M."/>
            <person name="Lefevre C.M."/>
            <person name="Sharp J.A."/>
            <person name="Nicholas K.R."/>
            <person name="Ray D.A."/>
            <person name="Kube M."/>
            <person name="Reinhardt R."/>
            <person name="Pringle T.H."/>
            <person name="Taylor J."/>
            <person name="Jones R.C."/>
            <person name="Nixon B."/>
            <person name="Dacheux J.L."/>
            <person name="Niwa H."/>
            <person name="Sekita Y."/>
            <person name="Huang X."/>
            <person name="Stark A."/>
            <person name="Kheradpour P."/>
            <person name="Kellis M."/>
            <person name="Flicek P."/>
            <person name="Chen Y."/>
            <person name="Webber C."/>
            <person name="Hardison R."/>
            <person name="Nelson J."/>
            <person name="Hallsworth-Pepin K."/>
            <person name="Delehaunty K."/>
            <person name="Markovic C."/>
            <person name="Minx P."/>
            <person name="Feng Y."/>
            <person name="Kremitzki C."/>
            <person name="Mitreva M."/>
            <person name="Glasscock J."/>
            <person name="Wylie T."/>
            <person name="Wohldmann P."/>
            <person name="Thiru P."/>
            <person name="Nhan M.N."/>
            <person name="Pohl C.S."/>
            <person name="Smith S.M."/>
            <person name="Hou S."/>
            <person name="Nefedov M."/>
            <person name="de Jong P.J."/>
            <person name="Renfree M.B."/>
            <person name="Mardis E.R."/>
            <person name="Wilson R.K."/>
        </authorList>
    </citation>
    <scope>NUCLEOTIDE SEQUENCE [LARGE SCALE GENOMIC DNA]</scope>
    <source>
        <strain evidence="3 4">Glennie</strain>
    </source>
</reference>
<proteinExistence type="predicted"/>
<dbReference type="PANTHER" id="PTHR35072">
    <property type="entry name" value="COILED-COIL DOMAIN-CONTAINING PROTEIN 91"/>
    <property type="match status" value="1"/>
</dbReference>
<feature type="coiled-coil region" evidence="1">
    <location>
        <begin position="370"/>
        <end position="405"/>
    </location>
</feature>
<feature type="coiled-coil region" evidence="1">
    <location>
        <begin position="251"/>
        <end position="338"/>
    </location>
</feature>
<accession>A0A6I8PNM6</accession>
<dbReference type="Bgee" id="ENSOANG00000041500">
    <property type="expression patterns" value="Expressed in fibroblast and 8 other cell types or tissues"/>
</dbReference>
<feature type="coiled-coil region" evidence="1">
    <location>
        <begin position="130"/>
        <end position="193"/>
    </location>
</feature>
<dbReference type="Ensembl" id="ENSOANT00000057481.1">
    <property type="protein sequence ID" value="ENSOANP00000053296.1"/>
    <property type="gene ID" value="ENSOANG00000041500.1"/>
</dbReference>
<evidence type="ECO:0000313" key="3">
    <source>
        <dbReference type="Ensembl" id="ENSOANP00000053296.1"/>
    </source>
</evidence>
<organism evidence="3 4">
    <name type="scientific">Ornithorhynchus anatinus</name>
    <name type="common">Duckbill platypus</name>
    <dbReference type="NCBI Taxonomy" id="9258"/>
    <lineage>
        <taxon>Eukaryota</taxon>
        <taxon>Metazoa</taxon>
        <taxon>Chordata</taxon>
        <taxon>Craniata</taxon>
        <taxon>Vertebrata</taxon>
        <taxon>Euteleostomi</taxon>
        <taxon>Mammalia</taxon>
        <taxon>Monotremata</taxon>
        <taxon>Ornithorhynchidae</taxon>
        <taxon>Ornithorhynchus</taxon>
    </lineage>
</organism>
<sequence length="453" mass="51860">MDDDEFGGFEAAETFDGGTGETQTTSPAIPWAAFPSVPALGIHVSPSASPVVPQERRLPSASLLSSNSFTSSGDDSPLRPQLADRIGNPAALRDQVQLSTKTPRALPEEPSCETATVEDDAPELEAGGSNLQLQHKVTDLEIQLKASEEENQRIKKDLEKLMEKHRFSESDFLKDKENEVLTHQNRYKELQDKHKHELEDMRKAGHEALSIIVEEYKALLQSTVSQQEEAIEKQYISAIEKQVHKCEDLLNTQHQRLLEILDSEKELLKDKIKEALVQQSQEQKEILEKYLEEERERSKEAISTAVKIEKEIMKNTVLQAVEEERRNLEKVHAEERELWKSEHTRDQDAISRAIQEAIQEQRKLSQETVKAAIAEERRRSEKAVEEAVERTREELMEYVKEQKRRGTSMEAIPDSPHKIFWPRSLLWHPRTLTAVTVLMYSLPLCMCHHPPHP</sequence>
<feature type="region of interest" description="Disordered" evidence="2">
    <location>
        <begin position="1"/>
        <end position="28"/>
    </location>
</feature>
<dbReference type="InterPro" id="IPR034592">
    <property type="entry name" value="CCDC91"/>
</dbReference>
<keyword evidence="4" id="KW-1185">Reference proteome</keyword>
<evidence type="ECO:0000256" key="1">
    <source>
        <dbReference type="SAM" id="Coils"/>
    </source>
</evidence>
<evidence type="ECO:0000256" key="2">
    <source>
        <dbReference type="SAM" id="MobiDB-lite"/>
    </source>
</evidence>
<dbReference type="AlphaFoldDB" id="A0A6I8PNM6"/>